<name>A0A3P9JU89_ORYLA</name>
<accession>A0A3P9JU89</accession>
<reference evidence="1" key="3">
    <citation type="submission" date="2025-08" db="UniProtKB">
        <authorList>
            <consortium name="Ensembl"/>
        </authorList>
    </citation>
    <scope>IDENTIFICATION</scope>
    <source>
        <strain evidence="1">HSOK</strain>
    </source>
</reference>
<dbReference type="Proteomes" id="UP000265200">
    <property type="component" value="Chromosome 22"/>
</dbReference>
<dbReference type="GO" id="GO:0000724">
    <property type="term" value="P:double-strand break repair via homologous recombination"/>
    <property type="evidence" value="ECO:0007669"/>
    <property type="project" value="InterPro"/>
</dbReference>
<protein>
    <recommendedName>
        <fullName evidence="3">Zinc finger, FYVE domain containing 26</fullName>
    </recommendedName>
</protein>
<evidence type="ECO:0008006" key="3">
    <source>
        <dbReference type="Google" id="ProtNLM"/>
    </source>
</evidence>
<dbReference type="AlphaFoldDB" id="A0A3P9JU89"/>
<organism evidence="1 2">
    <name type="scientific">Oryzias latipes</name>
    <name type="common">Japanese rice fish</name>
    <name type="synonym">Japanese killifish</name>
    <dbReference type="NCBI Taxonomy" id="8090"/>
    <lineage>
        <taxon>Eukaryota</taxon>
        <taxon>Metazoa</taxon>
        <taxon>Chordata</taxon>
        <taxon>Craniata</taxon>
        <taxon>Vertebrata</taxon>
        <taxon>Euteleostomi</taxon>
        <taxon>Actinopterygii</taxon>
        <taxon>Neopterygii</taxon>
        <taxon>Teleostei</taxon>
        <taxon>Neoteleostei</taxon>
        <taxon>Acanthomorphata</taxon>
        <taxon>Ovalentaria</taxon>
        <taxon>Atherinomorphae</taxon>
        <taxon>Beloniformes</taxon>
        <taxon>Adrianichthyidae</taxon>
        <taxon>Oryziinae</taxon>
        <taxon>Oryzias</taxon>
    </lineage>
</organism>
<proteinExistence type="predicted"/>
<reference evidence="1" key="4">
    <citation type="submission" date="2025-09" db="UniProtKB">
        <authorList>
            <consortium name="Ensembl"/>
        </authorList>
    </citation>
    <scope>IDENTIFICATION</scope>
    <source>
        <strain evidence="1">HSOK</strain>
    </source>
</reference>
<dbReference type="GO" id="GO:0000281">
    <property type="term" value="P:mitotic cytokinesis"/>
    <property type="evidence" value="ECO:0007669"/>
    <property type="project" value="InterPro"/>
</dbReference>
<dbReference type="InterPro" id="IPR028730">
    <property type="entry name" value="ZFYVE26"/>
</dbReference>
<evidence type="ECO:0000313" key="2">
    <source>
        <dbReference type="Proteomes" id="UP000265200"/>
    </source>
</evidence>
<dbReference type="PANTHER" id="PTHR46591:SF1">
    <property type="entry name" value="ZINC FINGER FYVE DOMAIN-CONTAINING PROTEIN 26"/>
    <property type="match status" value="1"/>
</dbReference>
<reference evidence="1 2" key="2">
    <citation type="submission" date="2017-04" db="EMBL/GenBank/DDBJ databases">
        <title>CpG methylation of centromeres and impact of large insertions on vertebrate speciation.</title>
        <authorList>
            <person name="Ichikawa K."/>
            <person name="Yoshimura J."/>
            <person name="Morishita S."/>
        </authorList>
    </citation>
    <scope>NUCLEOTIDE SEQUENCE</scope>
    <source>
        <strain evidence="1 2">HSOK</strain>
    </source>
</reference>
<evidence type="ECO:0000313" key="1">
    <source>
        <dbReference type="Ensembl" id="ENSORLP00015035785.1"/>
    </source>
</evidence>
<reference key="1">
    <citation type="journal article" date="2007" name="Nature">
        <title>The medaka draft genome and insights into vertebrate genome evolution.</title>
        <authorList>
            <person name="Kasahara M."/>
            <person name="Naruse K."/>
            <person name="Sasaki S."/>
            <person name="Nakatani Y."/>
            <person name="Qu W."/>
            <person name="Ahsan B."/>
            <person name="Yamada T."/>
            <person name="Nagayasu Y."/>
            <person name="Doi K."/>
            <person name="Kasai Y."/>
            <person name="Jindo T."/>
            <person name="Kobayashi D."/>
            <person name="Shimada A."/>
            <person name="Toyoda A."/>
            <person name="Kuroki Y."/>
            <person name="Fujiyama A."/>
            <person name="Sasaki T."/>
            <person name="Shimizu A."/>
            <person name="Asakawa S."/>
            <person name="Shimizu N."/>
            <person name="Hashimoto S."/>
            <person name="Yang J."/>
            <person name="Lee Y."/>
            <person name="Matsushima K."/>
            <person name="Sugano S."/>
            <person name="Sakaizumi M."/>
            <person name="Narita T."/>
            <person name="Ohishi K."/>
            <person name="Haga S."/>
            <person name="Ohta F."/>
            <person name="Nomoto H."/>
            <person name="Nogata K."/>
            <person name="Morishita T."/>
            <person name="Endo T."/>
            <person name="Shin-I T."/>
            <person name="Takeda H."/>
            <person name="Morishita S."/>
            <person name="Kohara Y."/>
        </authorList>
    </citation>
    <scope>NUCLEOTIDE SEQUENCE [LARGE SCALE GENOMIC DNA]</scope>
    <source>
        <strain>Hd-rR</strain>
    </source>
</reference>
<dbReference type="PANTHER" id="PTHR46591">
    <property type="entry name" value="ZINC FINGER FYVE DOMAIN-CONTAINING PROTEIN 26"/>
    <property type="match status" value="1"/>
</dbReference>
<sequence>IMHPFGREAETSLQDLFKYFQRALQLGEWELASACVPQLLSSSGGLSEKLKDIIKQAFMCSDLFLRWESVGSPHRLAWFWLQVLEKWTEEKVILRNHLDTSCFLQDQSGPEGITLQHIFIQHLMKKLQRPEKIPEGEEEEWAEDIYAVLALMPWRSCGGGQLEALFEALWAARAGPLKEERILSCLIRPRCRSLVSMYCSAAVRLQRDLLLRSSPPTQGRRSGKGADLPEAEKLALSLCCHHDRPTAWKTIFFECLSSGKHFLEQVLVTALDLIKHQEFAELQALLRLEFQPLSRLLLMLGWTQSRSLDSARTLLRILHQEQFADLLSSQLEILEWCKNSNPGVSMEALLSQLHTLDNHSALYILHSLTPLTHFEERRILELLQQPPTAPKTAGHPGAAPHLSPAAHRNVLLFQGFCAMKYAVYAVCVNAHRHSSCSECVSVLHQLLPDQRPVHAAGHRERRRCRYDGSALTHNPLKGCCCL</sequence>
<dbReference type="Ensembl" id="ENSORLT00015030787.1">
    <property type="protein sequence ID" value="ENSORLP00015035785.1"/>
    <property type="gene ID" value="ENSORLG00015022596.1"/>
</dbReference>
<dbReference type="GO" id="GO:0032266">
    <property type="term" value="F:phosphatidylinositol-3-phosphate binding"/>
    <property type="evidence" value="ECO:0007669"/>
    <property type="project" value="InterPro"/>
</dbReference>